<dbReference type="AlphaFoldDB" id="A0A0F8XXJ4"/>
<accession>A0A0F8XXJ4</accession>
<dbReference type="EMBL" id="LAZR01060298">
    <property type="protein sequence ID" value="KKK65980.1"/>
    <property type="molecule type" value="Genomic_DNA"/>
</dbReference>
<gene>
    <name evidence="1" type="ORF">LCGC14_2968690</name>
</gene>
<proteinExistence type="predicted"/>
<comment type="caution">
    <text evidence="1">The sequence shown here is derived from an EMBL/GenBank/DDBJ whole genome shotgun (WGS) entry which is preliminary data.</text>
</comment>
<name>A0A0F8XXJ4_9ZZZZ</name>
<evidence type="ECO:0000313" key="1">
    <source>
        <dbReference type="EMBL" id="KKK65980.1"/>
    </source>
</evidence>
<protein>
    <submittedName>
        <fullName evidence="1">Uncharacterized protein</fullName>
    </submittedName>
</protein>
<sequence>MKGLTMSVVLDNLLAGLTNEDAIKELLKADRAGIITINEVTDRFVDLLVDLIAERSEDKAEEVLDKHKRDYDHTTGDNGW</sequence>
<reference evidence="1" key="1">
    <citation type="journal article" date="2015" name="Nature">
        <title>Complex archaea that bridge the gap between prokaryotes and eukaryotes.</title>
        <authorList>
            <person name="Spang A."/>
            <person name="Saw J.H."/>
            <person name="Jorgensen S.L."/>
            <person name="Zaremba-Niedzwiedzka K."/>
            <person name="Martijn J."/>
            <person name="Lind A.E."/>
            <person name="van Eijk R."/>
            <person name="Schleper C."/>
            <person name="Guy L."/>
            <person name="Ettema T.J."/>
        </authorList>
    </citation>
    <scope>NUCLEOTIDE SEQUENCE</scope>
</reference>
<organism evidence="1">
    <name type="scientific">marine sediment metagenome</name>
    <dbReference type="NCBI Taxonomy" id="412755"/>
    <lineage>
        <taxon>unclassified sequences</taxon>
        <taxon>metagenomes</taxon>
        <taxon>ecological metagenomes</taxon>
    </lineage>
</organism>